<evidence type="ECO:0000256" key="4">
    <source>
        <dbReference type="ARBA" id="ARBA00022692"/>
    </source>
</evidence>
<accession>A0A7C9JAG2</accession>
<keyword evidence="3" id="KW-1003">Cell membrane</keyword>
<dbReference type="PANTHER" id="PTHR33452">
    <property type="entry name" value="OXIDOREDUCTASE CATD-RELATED"/>
    <property type="match status" value="1"/>
</dbReference>
<feature type="transmembrane region" description="Helical" evidence="8">
    <location>
        <begin position="47"/>
        <end position="67"/>
    </location>
</feature>
<evidence type="ECO:0000256" key="2">
    <source>
        <dbReference type="ARBA" id="ARBA00006679"/>
    </source>
</evidence>
<keyword evidence="5 8" id="KW-1133">Transmembrane helix</keyword>
<feature type="compositionally biased region" description="Basic residues" evidence="7">
    <location>
        <begin position="202"/>
        <end position="212"/>
    </location>
</feature>
<comment type="caution">
    <text evidence="9">The sequence shown here is derived from an EMBL/GenBank/DDBJ whole genome shotgun (WGS) entry which is preliminary data.</text>
</comment>
<dbReference type="RefSeq" id="WP_161478842.1">
    <property type="nucleotide sequence ID" value="NZ_WXEW01000002.1"/>
</dbReference>
<sequence length="243" mass="25217">MKKTFIDLATLAARIGVGGIFFANGWAKLRAGLDATETQFLQLDAPIPSFWAAATMLIELLGGALLIAGLAVPVVGVLLFAEALAVFILAAGDTGLPLTGGSVQLVVALGAASVLLSVNGGGRLSVDHMVIIKRRDAEAADEMAADMEADTVINALREPKRSEPTPGAPAQSKPSPDSERTDAHKGPVTFPNQPDEPTAPHPKPKPAPRKPRRDTTTENRSEPAAGGEPGDTLVAGRRSGKPE</sequence>
<evidence type="ECO:0000313" key="9">
    <source>
        <dbReference type="EMBL" id="NAS21364.1"/>
    </source>
</evidence>
<proteinExistence type="inferred from homology"/>
<evidence type="ECO:0000256" key="1">
    <source>
        <dbReference type="ARBA" id="ARBA00004651"/>
    </source>
</evidence>
<feature type="transmembrane region" description="Helical" evidence="8">
    <location>
        <begin position="5"/>
        <end position="27"/>
    </location>
</feature>
<keyword evidence="6 8" id="KW-0472">Membrane</keyword>
<feature type="transmembrane region" description="Helical" evidence="8">
    <location>
        <begin position="74"/>
        <end position="91"/>
    </location>
</feature>
<evidence type="ECO:0000256" key="7">
    <source>
        <dbReference type="SAM" id="MobiDB-lite"/>
    </source>
</evidence>
<evidence type="ECO:0000256" key="3">
    <source>
        <dbReference type="ARBA" id="ARBA00022475"/>
    </source>
</evidence>
<feature type="region of interest" description="Disordered" evidence="7">
    <location>
        <begin position="157"/>
        <end position="243"/>
    </location>
</feature>
<protein>
    <submittedName>
        <fullName evidence="9">DoxX family membrane protein</fullName>
    </submittedName>
</protein>
<dbReference type="EMBL" id="WXEW01000002">
    <property type="protein sequence ID" value="NAS21364.1"/>
    <property type="molecule type" value="Genomic_DNA"/>
</dbReference>
<dbReference type="InterPro" id="IPR051907">
    <property type="entry name" value="DoxX-like_oxidoreductase"/>
</dbReference>
<gene>
    <name evidence="9" type="ORF">GT755_06655</name>
</gene>
<evidence type="ECO:0000313" key="10">
    <source>
        <dbReference type="Proteomes" id="UP000479526"/>
    </source>
</evidence>
<reference evidence="9 10" key="1">
    <citation type="submission" date="2020-01" db="EMBL/GenBank/DDBJ databases">
        <title>Herbidospora sp. NEAU-GS84 nov., a novel actinomycete isolated from soil.</title>
        <authorList>
            <person name="Han L."/>
        </authorList>
    </citation>
    <scope>NUCLEOTIDE SEQUENCE [LARGE SCALE GENOMIC DNA]</scope>
    <source>
        <strain evidence="9 10">NEAU-GS84</strain>
    </source>
</reference>
<keyword evidence="10" id="KW-1185">Reference proteome</keyword>
<evidence type="ECO:0000256" key="5">
    <source>
        <dbReference type="ARBA" id="ARBA00022989"/>
    </source>
</evidence>
<comment type="similarity">
    <text evidence="2">Belongs to the DoxX family.</text>
</comment>
<organism evidence="9 10">
    <name type="scientific">Herbidospora solisilvae</name>
    <dbReference type="NCBI Taxonomy" id="2696284"/>
    <lineage>
        <taxon>Bacteria</taxon>
        <taxon>Bacillati</taxon>
        <taxon>Actinomycetota</taxon>
        <taxon>Actinomycetes</taxon>
        <taxon>Streptosporangiales</taxon>
        <taxon>Streptosporangiaceae</taxon>
        <taxon>Herbidospora</taxon>
    </lineage>
</organism>
<evidence type="ECO:0000256" key="8">
    <source>
        <dbReference type="SAM" id="Phobius"/>
    </source>
</evidence>
<name>A0A7C9JAG2_9ACTN</name>
<dbReference type="PANTHER" id="PTHR33452:SF1">
    <property type="entry name" value="INNER MEMBRANE PROTEIN YPHA-RELATED"/>
    <property type="match status" value="1"/>
</dbReference>
<dbReference type="AlphaFoldDB" id="A0A7C9JAG2"/>
<feature type="transmembrane region" description="Helical" evidence="8">
    <location>
        <begin position="103"/>
        <end position="126"/>
    </location>
</feature>
<keyword evidence="4 8" id="KW-0812">Transmembrane</keyword>
<dbReference type="Proteomes" id="UP000479526">
    <property type="component" value="Unassembled WGS sequence"/>
</dbReference>
<dbReference type="InterPro" id="IPR032808">
    <property type="entry name" value="DoxX"/>
</dbReference>
<dbReference type="Pfam" id="PF07681">
    <property type="entry name" value="DoxX"/>
    <property type="match status" value="1"/>
</dbReference>
<evidence type="ECO:0000256" key="6">
    <source>
        <dbReference type="ARBA" id="ARBA00023136"/>
    </source>
</evidence>
<feature type="compositionally biased region" description="Basic and acidic residues" evidence="7">
    <location>
        <begin position="176"/>
        <end position="185"/>
    </location>
</feature>
<comment type="subcellular location">
    <subcellularLocation>
        <location evidence="1">Cell membrane</location>
        <topology evidence="1">Multi-pass membrane protein</topology>
    </subcellularLocation>
</comment>
<dbReference type="GO" id="GO:0005886">
    <property type="term" value="C:plasma membrane"/>
    <property type="evidence" value="ECO:0007669"/>
    <property type="project" value="UniProtKB-SubCell"/>
</dbReference>